<feature type="repeat" description="TPR" evidence="1">
    <location>
        <begin position="950"/>
        <end position="983"/>
    </location>
</feature>
<dbReference type="PROSITE" id="PS50005">
    <property type="entry name" value="TPR"/>
    <property type="match status" value="1"/>
</dbReference>
<proteinExistence type="predicted"/>
<comment type="caution">
    <text evidence="3">The sequence shown here is derived from an EMBL/GenBank/DDBJ whole genome shotgun (WGS) entry which is preliminary data.</text>
</comment>
<dbReference type="Proteomes" id="UP001212997">
    <property type="component" value="Unassembled WGS sequence"/>
</dbReference>
<dbReference type="SUPFAM" id="SSF48452">
    <property type="entry name" value="TPR-like"/>
    <property type="match status" value="2"/>
</dbReference>
<evidence type="ECO:0000313" key="4">
    <source>
        <dbReference type="Proteomes" id="UP001212997"/>
    </source>
</evidence>
<organism evidence="3 4">
    <name type="scientific">Meripilus lineatus</name>
    <dbReference type="NCBI Taxonomy" id="2056292"/>
    <lineage>
        <taxon>Eukaryota</taxon>
        <taxon>Fungi</taxon>
        <taxon>Dikarya</taxon>
        <taxon>Basidiomycota</taxon>
        <taxon>Agaricomycotina</taxon>
        <taxon>Agaricomycetes</taxon>
        <taxon>Polyporales</taxon>
        <taxon>Meripilaceae</taxon>
        <taxon>Meripilus</taxon>
    </lineage>
</organism>
<dbReference type="AlphaFoldDB" id="A0AAD5UUG3"/>
<dbReference type="InterPro" id="IPR018712">
    <property type="entry name" value="Tle1-like_cat"/>
</dbReference>
<evidence type="ECO:0000313" key="3">
    <source>
        <dbReference type="EMBL" id="KAJ3476259.1"/>
    </source>
</evidence>
<sequence length="1076" mass="121014">MFHNVLRPFRLTTPQTFDEGVNKGYKWLSRNYKQGDRIFLFGFSHGAYQAKTLAAMIAMVGLCWLESDECFRVAHEIYLESESNPERVQEFKAHVSINAKVHFLGLWDTVIPFGVGEKRPGTTRIHENVCYTRHALALDETRLESQPEYLCGHQSVPEEYLFGDRSGIPPVKEVWFAGKHSDIGGSLENKKLNKPAVWMEHQAMIAGLSLKPSEVDWTDEYFLRGVPRKDPGKWHTRLLELLPFTCPVYRAHEATTQSEGCESPQASAVAGIDVGHEETEWTPQNANGRFDMDTFDLTSAPTIIERCISEPKKTNWYHQLKVLVSIRGGISIILGLDAVASTLCKMIQDQAECAAEILSILVEHDMEHQLLLVPGLVESLNEAQPTNPGVALITQTNKSYMEIVKLLLRKYGELPLPEEYACRVSTANDQADTTRQFSHQPAIASLFFSRYIHLHNTDDWAKSKELLSSLPPSLLDTPEIQNCHATILEAEGTPAALGNAWRIRDALSQIDPETYDRMLVHTTLNFATLLTNVQSGKEHNFFPHITTRSRSNLLLEDREFAKCLMNLGNRFSDLDQTDSAIQVTKAAIALFRQINPESLASDADLATALNNLSDRLRDEGRLEDALHEIKESVQIRRTLSHHNARYQSDLATSLITLSGLQLMLGDFEGAHAFAQEAVDLHRANSDSHGDLASSLYTLSRAQHCSGQGEKALVTIQECVQIREVLAKGCPMRFIPDFPRALGILSMLLDDVDRYDEAFVVAQRAVLMWEILTEDQPTISMQTLPGPCYNYTCHFTARDSRPRATHHYNYDLAMVLTNSYVCLSDLFRHEEAFIAIQRAVSVYEILAHDRPAAFNPDLASSLHNLFICLSNLDRYEEALIAIQRAVSIYEVLAHGRPAAFNQDLASSLHSLFICLYNLDRYEEALSAIQRAVLMREVLAQDRPYVYHPVLATSFSNLGICLSRLGQYQEALIAIQHAVSLQESLAQDRPAAFNHSLARSLKKLSKAYYNLDRRAEALDAAKRSLFLYRELAKDRPFIFGKSVVEGLDQLSSCLYALGRDDEAAMVHEEARQLRAAPS</sequence>
<dbReference type="Gene3D" id="1.25.40.10">
    <property type="entry name" value="Tetratricopeptide repeat domain"/>
    <property type="match status" value="4"/>
</dbReference>
<accession>A0AAD5UUG3</accession>
<gene>
    <name evidence="3" type="ORF">NLI96_g11282</name>
</gene>
<dbReference type="InterPro" id="IPR019734">
    <property type="entry name" value="TPR_rpt"/>
</dbReference>
<dbReference type="SMART" id="SM00028">
    <property type="entry name" value="TPR"/>
    <property type="match status" value="8"/>
</dbReference>
<dbReference type="Pfam" id="PF13424">
    <property type="entry name" value="TPR_12"/>
    <property type="match status" value="1"/>
</dbReference>
<protein>
    <recommendedName>
        <fullName evidence="2">T6SS Phospholipase effector Tle1-like catalytic domain-containing protein</fullName>
    </recommendedName>
</protein>
<dbReference type="PANTHER" id="PTHR19959:SF119">
    <property type="entry name" value="FUNGAL LIPASE-LIKE DOMAIN-CONTAINING PROTEIN"/>
    <property type="match status" value="1"/>
</dbReference>
<evidence type="ECO:0000259" key="2">
    <source>
        <dbReference type="Pfam" id="PF09994"/>
    </source>
</evidence>
<dbReference type="InterPro" id="IPR011990">
    <property type="entry name" value="TPR-like_helical_dom_sf"/>
</dbReference>
<keyword evidence="1" id="KW-0802">TPR repeat</keyword>
<evidence type="ECO:0000256" key="1">
    <source>
        <dbReference type="PROSITE-ProRule" id="PRU00339"/>
    </source>
</evidence>
<dbReference type="EMBL" id="JANAWD010000731">
    <property type="protein sequence ID" value="KAJ3476259.1"/>
    <property type="molecule type" value="Genomic_DNA"/>
</dbReference>
<feature type="domain" description="T6SS Phospholipase effector Tle1-like catalytic" evidence="2">
    <location>
        <begin position="13"/>
        <end position="200"/>
    </location>
</feature>
<dbReference type="Pfam" id="PF13374">
    <property type="entry name" value="TPR_10"/>
    <property type="match status" value="1"/>
</dbReference>
<dbReference type="Pfam" id="PF09994">
    <property type="entry name" value="T6SS_Tle1-like_cat"/>
    <property type="match status" value="1"/>
</dbReference>
<name>A0AAD5UUG3_9APHY</name>
<reference evidence="3" key="1">
    <citation type="submission" date="2022-07" db="EMBL/GenBank/DDBJ databases">
        <title>Genome Sequence of Physisporinus lineatus.</title>
        <authorList>
            <person name="Buettner E."/>
        </authorList>
    </citation>
    <scope>NUCLEOTIDE SEQUENCE</scope>
    <source>
        <strain evidence="3">VT162</strain>
    </source>
</reference>
<dbReference type="PANTHER" id="PTHR19959">
    <property type="entry name" value="KINESIN LIGHT CHAIN"/>
    <property type="match status" value="1"/>
</dbReference>
<keyword evidence="4" id="KW-1185">Reference proteome</keyword>